<keyword evidence="7 9" id="KW-0862">Zinc</keyword>
<dbReference type="SMART" id="SM00356">
    <property type="entry name" value="ZnF_C3H1"/>
    <property type="match status" value="2"/>
</dbReference>
<feature type="domain" description="RING-type" evidence="14">
    <location>
        <begin position="776"/>
        <end position="984"/>
    </location>
</feature>
<dbReference type="GO" id="GO:0000151">
    <property type="term" value="C:ubiquitin ligase complex"/>
    <property type="evidence" value="ECO:0007669"/>
    <property type="project" value="TreeGrafter"/>
</dbReference>
<feature type="compositionally biased region" description="Low complexity" evidence="10">
    <location>
        <begin position="149"/>
        <end position="173"/>
    </location>
</feature>
<feature type="domain" description="C3H1-type" evidence="13">
    <location>
        <begin position="37"/>
        <end position="61"/>
    </location>
</feature>
<evidence type="ECO:0000259" key="13">
    <source>
        <dbReference type="PROSITE" id="PS50103"/>
    </source>
</evidence>
<evidence type="ECO:0000313" key="16">
    <source>
        <dbReference type="Proteomes" id="UP000807469"/>
    </source>
</evidence>
<dbReference type="InterPro" id="IPR013083">
    <property type="entry name" value="Znf_RING/FYVE/PHD"/>
</dbReference>
<dbReference type="InterPro" id="IPR001841">
    <property type="entry name" value="Znf_RING"/>
</dbReference>
<dbReference type="InterPro" id="IPR000504">
    <property type="entry name" value="RRM_dom"/>
</dbReference>
<evidence type="ECO:0000256" key="7">
    <source>
        <dbReference type="ARBA" id="ARBA00022833"/>
    </source>
</evidence>
<dbReference type="Pfam" id="PF22191">
    <property type="entry name" value="IBR_1"/>
    <property type="match status" value="1"/>
</dbReference>
<feature type="region of interest" description="Disordered" evidence="10">
    <location>
        <begin position="77"/>
        <end position="197"/>
    </location>
</feature>
<evidence type="ECO:0000256" key="6">
    <source>
        <dbReference type="ARBA" id="ARBA00022786"/>
    </source>
</evidence>
<dbReference type="Pfam" id="PF00097">
    <property type="entry name" value="zf-C3HC4"/>
    <property type="match status" value="1"/>
</dbReference>
<dbReference type="GO" id="GO:0097039">
    <property type="term" value="P:protein linear polyubiquitination"/>
    <property type="evidence" value="ECO:0007669"/>
    <property type="project" value="TreeGrafter"/>
</dbReference>
<evidence type="ECO:0000256" key="8">
    <source>
        <dbReference type="PROSITE-ProRule" id="PRU00176"/>
    </source>
</evidence>
<feature type="compositionally biased region" description="Basic and acidic residues" evidence="10">
    <location>
        <begin position="77"/>
        <end position="92"/>
    </location>
</feature>
<evidence type="ECO:0000259" key="11">
    <source>
        <dbReference type="PROSITE" id="PS50089"/>
    </source>
</evidence>
<evidence type="ECO:0000256" key="2">
    <source>
        <dbReference type="ARBA" id="ARBA00022679"/>
    </source>
</evidence>
<dbReference type="Gene3D" id="1.20.120.1750">
    <property type="match status" value="1"/>
</dbReference>
<dbReference type="Proteomes" id="UP000807469">
    <property type="component" value="Unassembled WGS sequence"/>
</dbReference>
<dbReference type="InterPro" id="IPR017907">
    <property type="entry name" value="Znf_RING_CS"/>
</dbReference>
<dbReference type="InterPro" id="IPR012677">
    <property type="entry name" value="Nucleotide-bd_a/b_plait_sf"/>
</dbReference>
<keyword evidence="8" id="KW-0694">RNA-binding</keyword>
<dbReference type="InterPro" id="IPR051628">
    <property type="entry name" value="LUBAC_E3_Ligases"/>
</dbReference>
<accession>A0A9P5YTV7</accession>
<evidence type="ECO:0000256" key="4">
    <source>
        <dbReference type="ARBA" id="ARBA00022737"/>
    </source>
</evidence>
<comment type="pathway">
    <text evidence="1">Protein modification; protein ubiquitination.</text>
</comment>
<keyword evidence="2" id="KW-0808">Transferase</keyword>
<dbReference type="InterPro" id="IPR044066">
    <property type="entry name" value="TRIAD_supradom"/>
</dbReference>
<dbReference type="Gene3D" id="3.30.70.330">
    <property type="match status" value="1"/>
</dbReference>
<dbReference type="PANTHER" id="PTHR22770">
    <property type="entry name" value="UBIQUITIN CONJUGATING ENZYME 7 INTERACTING PROTEIN-RELATED"/>
    <property type="match status" value="1"/>
</dbReference>
<dbReference type="GO" id="GO:0043130">
    <property type="term" value="F:ubiquitin binding"/>
    <property type="evidence" value="ECO:0007669"/>
    <property type="project" value="TreeGrafter"/>
</dbReference>
<evidence type="ECO:0000313" key="15">
    <source>
        <dbReference type="EMBL" id="KAF9475728.1"/>
    </source>
</evidence>
<dbReference type="InterPro" id="IPR000571">
    <property type="entry name" value="Znf_CCCH"/>
</dbReference>
<keyword evidence="5 9" id="KW-0863">Zinc-finger</keyword>
<comment type="caution">
    <text evidence="15">The sequence shown here is derived from an EMBL/GenBank/DDBJ whole genome shotgun (WGS) entry which is preliminary data.</text>
</comment>
<dbReference type="GO" id="GO:0003723">
    <property type="term" value="F:RNA binding"/>
    <property type="evidence" value="ECO:0007669"/>
    <property type="project" value="UniProtKB-UniRule"/>
</dbReference>
<feature type="zinc finger region" description="C3H1-type" evidence="9">
    <location>
        <begin position="37"/>
        <end position="61"/>
    </location>
</feature>
<dbReference type="InterPro" id="IPR018957">
    <property type="entry name" value="Znf_C3HC4_RING-type"/>
</dbReference>
<dbReference type="InterPro" id="IPR035979">
    <property type="entry name" value="RBD_domain_sf"/>
</dbReference>
<evidence type="ECO:0000256" key="9">
    <source>
        <dbReference type="PROSITE-ProRule" id="PRU00723"/>
    </source>
</evidence>
<gene>
    <name evidence="15" type="ORF">BDN70DRAFT_223442</name>
</gene>
<feature type="domain" description="RRM" evidence="12">
    <location>
        <begin position="314"/>
        <end position="391"/>
    </location>
</feature>
<reference evidence="15" key="1">
    <citation type="submission" date="2020-11" db="EMBL/GenBank/DDBJ databases">
        <authorList>
            <consortium name="DOE Joint Genome Institute"/>
            <person name="Ahrendt S."/>
            <person name="Riley R."/>
            <person name="Andreopoulos W."/>
            <person name="Labutti K."/>
            <person name="Pangilinan J."/>
            <person name="Ruiz-Duenas F.J."/>
            <person name="Barrasa J.M."/>
            <person name="Sanchez-Garcia M."/>
            <person name="Camarero S."/>
            <person name="Miyauchi S."/>
            <person name="Serrano A."/>
            <person name="Linde D."/>
            <person name="Babiker R."/>
            <person name="Drula E."/>
            <person name="Ayuso-Fernandez I."/>
            <person name="Pacheco R."/>
            <person name="Padilla G."/>
            <person name="Ferreira P."/>
            <person name="Barriuso J."/>
            <person name="Kellner H."/>
            <person name="Castanera R."/>
            <person name="Alfaro M."/>
            <person name="Ramirez L."/>
            <person name="Pisabarro A.G."/>
            <person name="Kuo A."/>
            <person name="Tritt A."/>
            <person name="Lipzen A."/>
            <person name="He G."/>
            <person name="Yan M."/>
            <person name="Ng V."/>
            <person name="Cullen D."/>
            <person name="Martin F."/>
            <person name="Rosso M.-N."/>
            <person name="Henrissat B."/>
            <person name="Hibbett D."/>
            <person name="Martinez A.T."/>
            <person name="Grigoriev I.V."/>
        </authorList>
    </citation>
    <scope>NUCLEOTIDE SEQUENCE</scope>
    <source>
        <strain evidence="15">CIRM-BRFM 674</strain>
    </source>
</reference>
<evidence type="ECO:0000256" key="1">
    <source>
        <dbReference type="ARBA" id="ARBA00004906"/>
    </source>
</evidence>
<evidence type="ECO:0000256" key="5">
    <source>
        <dbReference type="ARBA" id="ARBA00022771"/>
    </source>
</evidence>
<protein>
    <submittedName>
        <fullName evidence="15">Uncharacterized protein</fullName>
    </submittedName>
</protein>
<feature type="compositionally biased region" description="Polar residues" evidence="10">
    <location>
        <begin position="93"/>
        <end position="103"/>
    </location>
</feature>
<feature type="domain" description="RING-type" evidence="11">
    <location>
        <begin position="780"/>
        <end position="820"/>
    </location>
</feature>
<dbReference type="PROSITE" id="PS00028">
    <property type="entry name" value="ZINC_FINGER_C2H2_1"/>
    <property type="match status" value="1"/>
</dbReference>
<dbReference type="PROSITE" id="PS50089">
    <property type="entry name" value="ZF_RING_2"/>
    <property type="match status" value="1"/>
</dbReference>
<dbReference type="PROSITE" id="PS50102">
    <property type="entry name" value="RRM"/>
    <property type="match status" value="1"/>
</dbReference>
<evidence type="ECO:0000259" key="14">
    <source>
        <dbReference type="PROSITE" id="PS51873"/>
    </source>
</evidence>
<dbReference type="GO" id="GO:0043161">
    <property type="term" value="P:proteasome-mediated ubiquitin-dependent protein catabolic process"/>
    <property type="evidence" value="ECO:0007669"/>
    <property type="project" value="TreeGrafter"/>
</dbReference>
<dbReference type="PROSITE" id="PS00518">
    <property type="entry name" value="ZF_RING_1"/>
    <property type="match status" value="1"/>
</dbReference>
<feature type="region of interest" description="Disordered" evidence="10">
    <location>
        <begin position="219"/>
        <end position="241"/>
    </location>
</feature>
<evidence type="ECO:0000259" key="12">
    <source>
        <dbReference type="PROSITE" id="PS50102"/>
    </source>
</evidence>
<feature type="compositionally biased region" description="Polar residues" evidence="10">
    <location>
        <begin position="179"/>
        <end position="188"/>
    </location>
</feature>
<sequence length="984" mass="110648">MASPEARNPSNTNRGSGRQFAAFGIAAHPTRALQHSICYDFVSSHRWCPYGSQCIRIHPLQKKQYVAAAMQERAQFERMKAHQAKSEGRESQNRPLTTGQNKTSSLPAKPSSSSESKACQSNPSRQISKDSVSQSSSSGDVRDWDTVVGSSPKQRSRSGSTSSSSGTKYGSASDWEASTDASAWTDPNETPEEKEAFRRDMQERIRLGLLYIWDDVPKENAKQSSPNAPATAISRPRPRNSEVCKKWGRGKCDLGYDCKYTHLDLEYDDDDPSTPPPPAVKGPDYHDTIIHNHIRFRVSSGFVVENLRTGFESTIVFVANLPPYTQDATIKRLLATYGEVVDIRRPTVPATQASLSVKVEFAKAEDAYKAFTTLHGARHFGRKLELRMALEAMPNGSVIKDNIVRIDWEYAHRTVYMGYASQTLAEAAVERARTVLYDGKYQTFAALHRGIPAVGEVTVKFDYLPPDVTKESMKVFGDHQGMVTARPQYMDYNLQENMAGIERNVKYFHATSIEFRPSPYKMGKMRAWASFPTPKDAAQVAREIDGRKPRYVGLTRLSAKHIKTIDFSLGTLRFQKAACDIHALSERIRRQRPGYSLTISYRATHVALSLSGEDIRTLGWLKSQVERAFNGQLLLMDGRVAWDDWFKTPSGASYLRDLEIQASVLTIDRDCVRRAIRLFGPWAVRDWVSQTICYKVEQLQKHSWVDIYLDSKLTTNVSLCKLDEWKEKYGADNIDLDSWKRILRVRANDDTLLEISDEVNALRQSTIYLSPEKKKLKHECVVCFNEASPPIHLTCRHTYCRGCLKQYLADAVNHKSFPLCCLANKCEDRVSLALAKQLLSSDSFNAVVEAAFSAHVQSHPNEFHFCPTPDCKQIYRPAKEGVFIQCPSCLIRICPHCDSDAHDGMTCGEAGNGDDLFQEWAGQRDLKQCPGCKIGIEKNSGCNHVQCVVCQTHFCWVCSQVFPNSNDCYDHMRSIHGGIGLVDD</sequence>
<keyword evidence="3 9" id="KW-0479">Metal-binding</keyword>
<keyword evidence="4" id="KW-0677">Repeat</keyword>
<dbReference type="InterPro" id="IPR002867">
    <property type="entry name" value="IBR_dom"/>
</dbReference>
<dbReference type="PROSITE" id="PS51873">
    <property type="entry name" value="TRIAD"/>
    <property type="match status" value="1"/>
</dbReference>
<dbReference type="AlphaFoldDB" id="A0A9P5YTV7"/>
<dbReference type="PANTHER" id="PTHR22770:SF13">
    <property type="entry name" value="RING-TYPE DOMAIN-CONTAINING PROTEIN"/>
    <property type="match status" value="1"/>
</dbReference>
<dbReference type="Pfam" id="PF01485">
    <property type="entry name" value="IBR"/>
    <property type="match status" value="1"/>
</dbReference>
<dbReference type="CDD" id="cd00590">
    <property type="entry name" value="RRM_SF"/>
    <property type="match status" value="1"/>
</dbReference>
<feature type="compositionally biased region" description="Low complexity" evidence="10">
    <location>
        <begin position="104"/>
        <end position="139"/>
    </location>
</feature>
<dbReference type="Pfam" id="PF00076">
    <property type="entry name" value="RRM_1"/>
    <property type="match status" value="1"/>
</dbReference>
<evidence type="ECO:0000256" key="3">
    <source>
        <dbReference type="ARBA" id="ARBA00022723"/>
    </source>
</evidence>
<dbReference type="SMART" id="SM00647">
    <property type="entry name" value="IBR"/>
    <property type="match status" value="2"/>
</dbReference>
<dbReference type="InterPro" id="IPR013087">
    <property type="entry name" value="Znf_C2H2_type"/>
</dbReference>
<dbReference type="CDD" id="cd22585">
    <property type="entry name" value="Rcat_RBR_DEAH12-like"/>
    <property type="match status" value="1"/>
</dbReference>
<dbReference type="PROSITE" id="PS50103">
    <property type="entry name" value="ZF_C3H1"/>
    <property type="match status" value="2"/>
</dbReference>
<proteinExistence type="predicted"/>
<dbReference type="OrthoDB" id="10009520at2759"/>
<keyword evidence="6" id="KW-0833">Ubl conjugation pathway</keyword>
<feature type="zinc finger region" description="C3H1-type" evidence="9">
    <location>
        <begin position="238"/>
        <end position="265"/>
    </location>
</feature>
<dbReference type="SUPFAM" id="SSF57850">
    <property type="entry name" value="RING/U-box"/>
    <property type="match status" value="2"/>
</dbReference>
<dbReference type="GO" id="GO:0004842">
    <property type="term" value="F:ubiquitin-protein transferase activity"/>
    <property type="evidence" value="ECO:0007669"/>
    <property type="project" value="TreeGrafter"/>
</dbReference>
<dbReference type="CDD" id="cd20335">
    <property type="entry name" value="BRcat_RBR"/>
    <property type="match status" value="1"/>
</dbReference>
<feature type="domain" description="C3H1-type" evidence="13">
    <location>
        <begin position="238"/>
        <end position="265"/>
    </location>
</feature>
<dbReference type="GO" id="GO:0008270">
    <property type="term" value="F:zinc ion binding"/>
    <property type="evidence" value="ECO:0007669"/>
    <property type="project" value="UniProtKB-KW"/>
</dbReference>
<dbReference type="SUPFAM" id="SSF54928">
    <property type="entry name" value="RNA-binding domain, RBD"/>
    <property type="match status" value="1"/>
</dbReference>
<dbReference type="EMBL" id="MU155321">
    <property type="protein sequence ID" value="KAF9475728.1"/>
    <property type="molecule type" value="Genomic_DNA"/>
</dbReference>
<dbReference type="Gene3D" id="3.30.40.10">
    <property type="entry name" value="Zinc/RING finger domain, C3HC4 (zinc finger)"/>
    <property type="match status" value="1"/>
</dbReference>
<evidence type="ECO:0000256" key="10">
    <source>
        <dbReference type="SAM" id="MobiDB-lite"/>
    </source>
</evidence>
<name>A0A9P5YTV7_9AGAR</name>
<keyword evidence="16" id="KW-1185">Reference proteome</keyword>
<dbReference type="SMART" id="SM00360">
    <property type="entry name" value="RRM"/>
    <property type="match status" value="1"/>
</dbReference>
<organism evidence="15 16">
    <name type="scientific">Pholiota conissans</name>
    <dbReference type="NCBI Taxonomy" id="109636"/>
    <lineage>
        <taxon>Eukaryota</taxon>
        <taxon>Fungi</taxon>
        <taxon>Dikarya</taxon>
        <taxon>Basidiomycota</taxon>
        <taxon>Agaricomycotina</taxon>
        <taxon>Agaricomycetes</taxon>
        <taxon>Agaricomycetidae</taxon>
        <taxon>Agaricales</taxon>
        <taxon>Agaricineae</taxon>
        <taxon>Strophariaceae</taxon>
        <taxon>Pholiota</taxon>
    </lineage>
</organism>